<organism evidence="2 3">
    <name type="scientific">Dichanthelium oligosanthes</name>
    <dbReference type="NCBI Taxonomy" id="888268"/>
    <lineage>
        <taxon>Eukaryota</taxon>
        <taxon>Viridiplantae</taxon>
        <taxon>Streptophyta</taxon>
        <taxon>Embryophyta</taxon>
        <taxon>Tracheophyta</taxon>
        <taxon>Spermatophyta</taxon>
        <taxon>Magnoliopsida</taxon>
        <taxon>Liliopsida</taxon>
        <taxon>Poales</taxon>
        <taxon>Poaceae</taxon>
        <taxon>PACMAD clade</taxon>
        <taxon>Panicoideae</taxon>
        <taxon>Panicodae</taxon>
        <taxon>Paniceae</taxon>
        <taxon>Dichantheliinae</taxon>
        <taxon>Dichanthelium</taxon>
    </lineage>
</organism>
<protein>
    <submittedName>
        <fullName evidence="2">Uncharacterized protein</fullName>
    </submittedName>
</protein>
<reference evidence="2 3" key="1">
    <citation type="submission" date="2016-09" db="EMBL/GenBank/DDBJ databases">
        <title>The draft genome of Dichanthelium oligosanthes: A C3 panicoid grass species.</title>
        <authorList>
            <person name="Studer A.J."/>
            <person name="Schnable J.C."/>
            <person name="Brutnell T.P."/>
        </authorList>
    </citation>
    <scope>NUCLEOTIDE SEQUENCE [LARGE SCALE GENOMIC DNA]</scope>
    <source>
        <strain evidence="3">cv. Kellogg 1175</strain>
        <tissue evidence="2">Leaf</tissue>
    </source>
</reference>
<dbReference type="AlphaFoldDB" id="A0A1E5UJ37"/>
<comment type="caution">
    <text evidence="2">The sequence shown here is derived from an EMBL/GenBank/DDBJ whole genome shotgun (WGS) entry which is preliminary data.</text>
</comment>
<sequence>LLSYEQEHLDLRSFYCFALVVLWILVCLGDFCRLSINFLMFSDLHSPQCSGID</sequence>
<proteinExistence type="predicted"/>
<feature type="non-terminal residue" evidence="2">
    <location>
        <position position="1"/>
    </location>
</feature>
<gene>
    <name evidence="2" type="ORF">BAE44_0026092</name>
</gene>
<dbReference type="EMBL" id="LWDX02075465">
    <property type="protein sequence ID" value="OEL12890.1"/>
    <property type="molecule type" value="Genomic_DNA"/>
</dbReference>
<feature type="transmembrane region" description="Helical" evidence="1">
    <location>
        <begin position="12"/>
        <end position="32"/>
    </location>
</feature>
<accession>A0A1E5UJ37</accession>
<keyword evidence="1" id="KW-0812">Transmembrane</keyword>
<keyword evidence="1" id="KW-0472">Membrane</keyword>
<evidence type="ECO:0000313" key="2">
    <source>
        <dbReference type="EMBL" id="OEL12890.1"/>
    </source>
</evidence>
<keyword evidence="3" id="KW-1185">Reference proteome</keyword>
<name>A0A1E5UJ37_9POAL</name>
<evidence type="ECO:0000256" key="1">
    <source>
        <dbReference type="SAM" id="Phobius"/>
    </source>
</evidence>
<keyword evidence="1" id="KW-1133">Transmembrane helix</keyword>
<dbReference type="Proteomes" id="UP000095767">
    <property type="component" value="Unassembled WGS sequence"/>
</dbReference>
<evidence type="ECO:0000313" key="3">
    <source>
        <dbReference type="Proteomes" id="UP000095767"/>
    </source>
</evidence>